<feature type="domain" description="HTH luxR-type" evidence="5">
    <location>
        <begin position="510"/>
        <end position="575"/>
    </location>
</feature>
<evidence type="ECO:0000256" key="3">
    <source>
        <dbReference type="ARBA" id="ARBA00023163"/>
    </source>
</evidence>
<dbReference type="Gene3D" id="1.10.10.10">
    <property type="entry name" value="Winged helix-like DNA-binding domain superfamily/Winged helix DNA-binding domain"/>
    <property type="match status" value="1"/>
</dbReference>
<keyword evidence="2" id="KW-0238">DNA-binding</keyword>
<dbReference type="Pfam" id="PF00196">
    <property type="entry name" value="GerE"/>
    <property type="match status" value="1"/>
</dbReference>
<dbReference type="InterPro" id="IPR011990">
    <property type="entry name" value="TPR-like_helical_dom_sf"/>
</dbReference>
<evidence type="ECO:0000256" key="2">
    <source>
        <dbReference type="ARBA" id="ARBA00023125"/>
    </source>
</evidence>
<organism evidence="6 7">
    <name type="scientific">Nocardioides aromaticivorans</name>
    <dbReference type="NCBI Taxonomy" id="200618"/>
    <lineage>
        <taxon>Bacteria</taxon>
        <taxon>Bacillati</taxon>
        <taxon>Actinomycetota</taxon>
        <taxon>Actinomycetes</taxon>
        <taxon>Propionibacteriales</taxon>
        <taxon>Nocardioidaceae</taxon>
        <taxon>Nocardioides</taxon>
    </lineage>
</organism>
<dbReference type="PANTHER" id="PTHR44688:SF16">
    <property type="entry name" value="DNA-BINDING TRANSCRIPTIONAL ACTIVATOR DEVR_DOSR"/>
    <property type="match status" value="1"/>
</dbReference>
<proteinExistence type="predicted"/>
<dbReference type="Proteomes" id="UP000662818">
    <property type="component" value="Chromosome"/>
</dbReference>
<evidence type="ECO:0000256" key="1">
    <source>
        <dbReference type="ARBA" id="ARBA00023015"/>
    </source>
</evidence>
<dbReference type="PRINTS" id="PR00038">
    <property type="entry name" value="HTHLUXR"/>
</dbReference>
<dbReference type="PROSITE" id="PS50043">
    <property type="entry name" value="HTH_LUXR_2"/>
    <property type="match status" value="1"/>
</dbReference>
<feature type="compositionally biased region" description="Polar residues" evidence="4">
    <location>
        <begin position="1"/>
        <end position="10"/>
    </location>
</feature>
<keyword evidence="3" id="KW-0804">Transcription</keyword>
<dbReference type="InterPro" id="IPR000792">
    <property type="entry name" value="Tscrpt_reg_LuxR_C"/>
</dbReference>
<protein>
    <recommendedName>
        <fullName evidence="5">HTH luxR-type domain-containing protein</fullName>
    </recommendedName>
</protein>
<dbReference type="SUPFAM" id="SSF46894">
    <property type="entry name" value="C-terminal effector domain of the bipartite response regulators"/>
    <property type="match status" value="1"/>
</dbReference>
<dbReference type="Gene3D" id="1.25.40.10">
    <property type="entry name" value="Tetratricopeptide repeat domain"/>
    <property type="match status" value="2"/>
</dbReference>
<reference evidence="6 7" key="1">
    <citation type="submission" date="2017-06" db="EMBL/GenBank/DDBJ databases">
        <title>Complete Genome Sequence of the Soil Carbazole-Degrading Bacterium Nocardioides aromaticivorans IC177.</title>
        <authorList>
            <person name="Vejarano F."/>
            <person name="Suzuki-Minakuchi C."/>
            <person name="Ohtsubo Y."/>
            <person name="Tsuda M."/>
            <person name="Okada K."/>
            <person name="Nojiri H."/>
        </authorList>
    </citation>
    <scope>NUCLEOTIDE SEQUENCE [LARGE SCALE GENOMIC DNA]</scope>
    <source>
        <strain evidence="6 7">IC177</strain>
    </source>
</reference>
<dbReference type="InterPro" id="IPR036388">
    <property type="entry name" value="WH-like_DNA-bd_sf"/>
</dbReference>
<dbReference type="InterPro" id="IPR019734">
    <property type="entry name" value="TPR_rpt"/>
</dbReference>
<keyword evidence="7" id="KW-1185">Reference proteome</keyword>
<dbReference type="InterPro" id="IPR016032">
    <property type="entry name" value="Sig_transdc_resp-reg_C-effctor"/>
</dbReference>
<keyword evidence="1" id="KW-0805">Transcription regulation</keyword>
<gene>
    <name evidence="6" type="ORF">CFH99_21345</name>
</gene>
<dbReference type="SUPFAM" id="SSF48452">
    <property type="entry name" value="TPR-like"/>
    <property type="match status" value="1"/>
</dbReference>
<dbReference type="PANTHER" id="PTHR44688">
    <property type="entry name" value="DNA-BINDING TRANSCRIPTIONAL ACTIVATOR DEVR_DOSR"/>
    <property type="match status" value="1"/>
</dbReference>
<evidence type="ECO:0000256" key="4">
    <source>
        <dbReference type="SAM" id="MobiDB-lite"/>
    </source>
</evidence>
<evidence type="ECO:0000313" key="6">
    <source>
        <dbReference type="EMBL" id="QSR28171.1"/>
    </source>
</evidence>
<evidence type="ECO:0000259" key="5">
    <source>
        <dbReference type="PROSITE" id="PS50043"/>
    </source>
</evidence>
<dbReference type="PROSITE" id="PS00622">
    <property type="entry name" value="HTH_LUXR_1"/>
    <property type="match status" value="1"/>
</dbReference>
<dbReference type="EMBL" id="CP022295">
    <property type="protein sequence ID" value="QSR28171.1"/>
    <property type="molecule type" value="Genomic_DNA"/>
</dbReference>
<dbReference type="SMART" id="SM00421">
    <property type="entry name" value="HTH_LUXR"/>
    <property type="match status" value="1"/>
</dbReference>
<name>A0ABX7PQK1_9ACTN</name>
<sequence length="577" mass="60732">MDSSLTQGTTEGYAGLFQPPPTFSDDRPTLLSDHVGHHPVDLRSEGRGCHLTLARGAAMSPEQVSRSHAMWDRISRGELNAAATDAQLLLSSLEAPADRAEVHAALGLVLQRVGRIAESRDRFARAAELTRSEPRVQASYVADEAGSRFLLGDLAGAASGAESARRLGERHANRFAACEALNTLAAVALAEGRTTTALRLTREGVRLQAGERESSGGAPMSHLYLGLALVELDRFAEAEAAFTEGLTRAAAAGAAGQLTWFHCMRGLARFLSGEWDAATADTRAALEAAERTGTLIARPLARGIVGLVEAIRGNVAVAGHLVAPHEGTLIAVGLPGEEWLAMARAAMAEDAAAAYEALVEGWLHTRRTPYFLSWRALAPAVVHHAVRRGDHALAADVVGAAETGAELAGDVPSARGAALRCRATVDGDAEAGLAAIEALRTSGRPFAFASACLEAALLLHAAGYDDRARAVLRESADAFHGLRATPWLAYAGQRMAQLAGEPPAPARPAVAPGWELLTPTERDVAVLVAKGMSNPQIGAALFVSPRTVQTHTSHIYAKLRISSRVQLSALLHQHGLD</sequence>
<dbReference type="CDD" id="cd06170">
    <property type="entry name" value="LuxR_C_like"/>
    <property type="match status" value="1"/>
</dbReference>
<accession>A0ABX7PQK1</accession>
<evidence type="ECO:0000313" key="7">
    <source>
        <dbReference type="Proteomes" id="UP000662818"/>
    </source>
</evidence>
<feature type="region of interest" description="Disordered" evidence="4">
    <location>
        <begin position="1"/>
        <end position="31"/>
    </location>
</feature>
<dbReference type="SMART" id="SM00028">
    <property type="entry name" value="TPR"/>
    <property type="match status" value="4"/>
</dbReference>